<comment type="caution">
    <text evidence="1">The sequence shown here is derived from an EMBL/GenBank/DDBJ whole genome shotgun (WGS) entry which is preliminary data.</text>
</comment>
<keyword evidence="2" id="KW-1185">Reference proteome</keyword>
<organism evidence="1 2">
    <name type="scientific">Spirobacillus cienkowskii</name>
    <dbReference type="NCBI Taxonomy" id="495820"/>
    <lineage>
        <taxon>Bacteria</taxon>
        <taxon>Pseudomonadati</taxon>
        <taxon>Bdellovibrionota</taxon>
        <taxon>Oligoflexia</taxon>
        <taxon>Silvanigrellales</taxon>
        <taxon>Spirobacillus</taxon>
    </lineage>
</organism>
<sequence>MNASKIFKDIYAHLKIIDKSHKTIELLNASINLTSQEEVIAPLQKEFLVIELTYTYLHFGFSIFSNSSIELLIKEMHRVSGTNQKFIKNWLNISSDLILQEISINEKETLIEINILEEVFSQEFVKRIFCSEQDEDYLTGMGIYPFDLIEKIRTISRNKIAKITSKENQIYDDTILESEEYFLDDYPFIKKSIFEHLNQLNSDPLSLLSWRLESFINFIQQDNGMIFLLREINNKKKIDSKKFMAIVSLLVPHSDEHGNLLLPHTPISPVQIARLFYPEFKSDKFQIDILKNWIPLHNEQEIKYEIENILELGVNYGLFFKVPNGNKKFSYGLSDKGLKIIKPFHNVLTDTILKNSIDLSQ</sequence>
<gene>
    <name evidence="1" type="ORF">DCC88_04775</name>
</gene>
<proteinExistence type="predicted"/>
<dbReference type="Proteomes" id="UP000253934">
    <property type="component" value="Unassembled WGS sequence"/>
</dbReference>
<name>A0A369KZ19_9BACT</name>
<dbReference type="AlphaFoldDB" id="A0A369KZ19"/>
<evidence type="ECO:0000313" key="2">
    <source>
        <dbReference type="Proteomes" id="UP000253934"/>
    </source>
</evidence>
<protein>
    <submittedName>
        <fullName evidence="1">Uncharacterized protein</fullName>
    </submittedName>
</protein>
<evidence type="ECO:0000313" key="1">
    <source>
        <dbReference type="EMBL" id="RDB36446.1"/>
    </source>
</evidence>
<dbReference type="EMBL" id="QOVW01000060">
    <property type="protein sequence ID" value="RDB36446.1"/>
    <property type="molecule type" value="Genomic_DNA"/>
</dbReference>
<reference evidence="1" key="1">
    <citation type="submission" date="2018-04" db="EMBL/GenBank/DDBJ databases">
        <title>Draft genome sequence of the Candidatus Spirobacillus cienkowskii, a pathogen of freshwater Daphnia species, reconstructed from hemolymph metagenomic reads.</title>
        <authorList>
            <person name="Bresciani L."/>
            <person name="Lemos L.N."/>
            <person name="Wale N."/>
            <person name="Lin J.Y."/>
            <person name="Fernandes G.R."/>
            <person name="Duffy M.A."/>
            <person name="Rodrigues J.M."/>
        </authorList>
    </citation>
    <scope>NUCLEOTIDE SEQUENCE [LARGE SCALE GENOMIC DNA]</scope>
    <source>
        <strain evidence="1">Binning01</strain>
    </source>
</reference>
<accession>A0A369KZ19</accession>